<dbReference type="InterPro" id="IPR003958">
    <property type="entry name" value="CBFA_NFYB_domain"/>
</dbReference>
<dbReference type="OMA" id="VQPMSEF"/>
<dbReference type="GO" id="GO:0000978">
    <property type="term" value="F:RNA polymerase II cis-regulatory region sequence-specific DNA binding"/>
    <property type="evidence" value="ECO:0007669"/>
    <property type="project" value="TreeGrafter"/>
</dbReference>
<feature type="domain" description="Transcription factor CBF/NF-Y/archaeal histone" evidence="4">
    <location>
        <begin position="28"/>
        <end position="91"/>
    </location>
</feature>
<dbReference type="EMBL" id="CM016555">
    <property type="protein sequence ID" value="TKW20981.1"/>
    <property type="molecule type" value="Genomic_DNA"/>
</dbReference>
<organism evidence="5 6">
    <name type="scientific">Setaria viridis</name>
    <name type="common">Green bristlegrass</name>
    <name type="synonym">Setaria italica subsp. viridis</name>
    <dbReference type="NCBI Taxonomy" id="4556"/>
    <lineage>
        <taxon>Eukaryota</taxon>
        <taxon>Viridiplantae</taxon>
        <taxon>Streptophyta</taxon>
        <taxon>Embryophyta</taxon>
        <taxon>Tracheophyta</taxon>
        <taxon>Spermatophyta</taxon>
        <taxon>Magnoliopsida</taxon>
        <taxon>Liliopsida</taxon>
        <taxon>Poales</taxon>
        <taxon>Poaceae</taxon>
        <taxon>PACMAD clade</taxon>
        <taxon>Panicoideae</taxon>
        <taxon>Panicodae</taxon>
        <taxon>Paniceae</taxon>
        <taxon>Cenchrinae</taxon>
        <taxon>Setaria</taxon>
    </lineage>
</organism>
<protein>
    <recommendedName>
        <fullName evidence="4">Transcription factor CBF/NF-Y/archaeal histone domain-containing protein</fullName>
    </recommendedName>
</protein>
<dbReference type="Pfam" id="PF00808">
    <property type="entry name" value="CBFD_NFYB_HMF"/>
    <property type="match status" value="1"/>
</dbReference>
<keyword evidence="3" id="KW-0804">Transcription</keyword>
<evidence type="ECO:0000313" key="5">
    <source>
        <dbReference type="EMBL" id="TKW20981.1"/>
    </source>
</evidence>
<gene>
    <name evidence="5" type="ORF">SEVIR_4G192000v2</name>
</gene>
<comment type="similarity">
    <text evidence="1">Belongs to the NFYB/HAP3 subunit family.</text>
</comment>
<dbReference type="AlphaFoldDB" id="A0A4U6UWB7"/>
<dbReference type="PANTHER" id="PTHR11064">
    <property type="entry name" value="CCAAT-BINDING TRANSCRIPTION FACTOR-RELATED"/>
    <property type="match status" value="1"/>
</dbReference>
<accession>A0A4U6UWB7</accession>
<dbReference type="InterPro" id="IPR027113">
    <property type="entry name" value="Transc_fact_NFYB/HAP3"/>
</dbReference>
<dbReference type="Gramene" id="TKW20981">
    <property type="protein sequence ID" value="TKW20981"/>
    <property type="gene ID" value="SEVIR_4G192000v2"/>
</dbReference>
<reference evidence="5" key="1">
    <citation type="submission" date="2019-03" db="EMBL/GenBank/DDBJ databases">
        <title>WGS assembly of Setaria viridis.</title>
        <authorList>
            <person name="Huang P."/>
            <person name="Jenkins J."/>
            <person name="Grimwood J."/>
            <person name="Barry K."/>
            <person name="Healey A."/>
            <person name="Mamidi S."/>
            <person name="Sreedasyam A."/>
            <person name="Shu S."/>
            <person name="Feldman M."/>
            <person name="Wu J."/>
            <person name="Yu Y."/>
            <person name="Chen C."/>
            <person name="Johnson J."/>
            <person name="Rokhsar D."/>
            <person name="Baxter I."/>
            <person name="Schmutz J."/>
            <person name="Brutnell T."/>
            <person name="Kellogg E."/>
        </authorList>
    </citation>
    <scope>NUCLEOTIDE SEQUENCE [LARGE SCALE GENOMIC DNA]</scope>
</reference>
<evidence type="ECO:0000256" key="3">
    <source>
        <dbReference type="ARBA" id="ARBA00023163"/>
    </source>
</evidence>
<evidence type="ECO:0000256" key="2">
    <source>
        <dbReference type="ARBA" id="ARBA00023015"/>
    </source>
</evidence>
<dbReference type="PANTHER" id="PTHR11064:SF162">
    <property type="entry name" value="TRANSCRIPTION FACTOR CBF_NF-Y_ARCHAEAL HISTONE DOMAIN-CONTAINING PROTEIN"/>
    <property type="match status" value="1"/>
</dbReference>
<dbReference type="GO" id="GO:0016602">
    <property type="term" value="C:CCAAT-binding factor complex"/>
    <property type="evidence" value="ECO:0007669"/>
    <property type="project" value="InterPro"/>
</dbReference>
<proteinExistence type="inferred from homology"/>
<evidence type="ECO:0000259" key="4">
    <source>
        <dbReference type="Pfam" id="PF00808"/>
    </source>
</evidence>
<dbReference type="InterPro" id="IPR009072">
    <property type="entry name" value="Histone-fold"/>
</dbReference>
<dbReference type="GO" id="GO:0046982">
    <property type="term" value="F:protein heterodimerization activity"/>
    <property type="evidence" value="ECO:0007669"/>
    <property type="project" value="InterPro"/>
</dbReference>
<dbReference type="GO" id="GO:0001228">
    <property type="term" value="F:DNA-binding transcription activator activity, RNA polymerase II-specific"/>
    <property type="evidence" value="ECO:0007669"/>
    <property type="project" value="InterPro"/>
</dbReference>
<dbReference type="Proteomes" id="UP000298652">
    <property type="component" value="Chromosome 4"/>
</dbReference>
<name>A0A4U6UWB7_SETVI</name>
<evidence type="ECO:0000313" key="6">
    <source>
        <dbReference type="Proteomes" id="UP000298652"/>
    </source>
</evidence>
<evidence type="ECO:0000256" key="1">
    <source>
        <dbReference type="ARBA" id="ARBA00009053"/>
    </source>
</evidence>
<dbReference type="SUPFAM" id="SSF47113">
    <property type="entry name" value="Histone-fold"/>
    <property type="match status" value="1"/>
</dbReference>
<dbReference type="PRINTS" id="PR00615">
    <property type="entry name" value="CCAATSUBUNTA"/>
</dbReference>
<dbReference type="CDD" id="cd22907">
    <property type="entry name" value="HFD_NFYB"/>
    <property type="match status" value="1"/>
</dbReference>
<dbReference type="Gene3D" id="1.10.20.10">
    <property type="entry name" value="Histone, subunit A"/>
    <property type="match status" value="1"/>
</dbReference>
<sequence length="197" mass="21158">MDNQPKNHQDGDPFFLTHAATEAPEEHKIPRATVARIMRKATPPNSKIGADAKEAVDQCLVKFAAFVTQVAAEECRRDKRTTVTGDDLILAFKNLGFDNYVGPLTLYLRRYREIEGNMPRARHSTMRSQGAPPAPVALTVEAAAAPSSGLTLQLGPPSVPDVTELGLHADVYVVWRGAGPAPAAGTSQAPSCADEEE</sequence>
<keyword evidence="6" id="KW-1185">Reference proteome</keyword>
<keyword evidence="2" id="KW-0805">Transcription regulation</keyword>